<dbReference type="Proteomes" id="UP000199608">
    <property type="component" value="Unassembled WGS sequence"/>
</dbReference>
<evidence type="ECO:0000313" key="13">
    <source>
        <dbReference type="EMBL" id="SDT94278.1"/>
    </source>
</evidence>
<sequence length="354" mass="41065">MARFLKNREESKGQSPGALIFIGEKKTTSVQARVIDYDSTILTEQELSHIKDGSHFKQTNTVTWLNINGLHDIEKIKEVGQIFDLHPLVMEDILNTGQRPKVEDFNAYIFIVLKMIRFDTETEMIFNEQLSIVLGDNFLVTFQEQPGDVFEPVRKRIRRQKSRIRGSGTDYLAYSLLDTVVDNYIHIIEVIGEKIEDLEEMILEGNDTTVMEKINAFKREINYLRKSIRPAREAILHLSRLDSDLFQESTIPFLKDLQDLINQATEAIDTYRDLLTDQLNIYNSVMANKMNDIMKVLTIFAAIFIPLTFIAGIYGTNFEYLPELHYKYSYAVFWTALIVIAGALLVFFKRKRWL</sequence>
<keyword evidence="7 12" id="KW-1133">Transmembrane helix</keyword>
<feature type="transmembrane region" description="Helical" evidence="12">
    <location>
        <begin position="296"/>
        <end position="316"/>
    </location>
</feature>
<dbReference type="AlphaFoldDB" id="A0A1H2EHR1"/>
<dbReference type="PANTHER" id="PTHR46494">
    <property type="entry name" value="CORA FAMILY METAL ION TRANSPORTER (EUROFUNG)"/>
    <property type="match status" value="1"/>
</dbReference>
<organism evidence="13 14">
    <name type="scientific">Desulfobacula phenolica</name>
    <dbReference type="NCBI Taxonomy" id="90732"/>
    <lineage>
        <taxon>Bacteria</taxon>
        <taxon>Pseudomonadati</taxon>
        <taxon>Thermodesulfobacteriota</taxon>
        <taxon>Desulfobacteria</taxon>
        <taxon>Desulfobacterales</taxon>
        <taxon>Desulfobacteraceae</taxon>
        <taxon>Desulfobacula</taxon>
    </lineage>
</organism>
<feature type="transmembrane region" description="Helical" evidence="12">
    <location>
        <begin position="328"/>
        <end position="348"/>
    </location>
</feature>
<evidence type="ECO:0000256" key="7">
    <source>
        <dbReference type="ARBA" id="ARBA00022989"/>
    </source>
</evidence>
<dbReference type="RefSeq" id="WP_092231350.1">
    <property type="nucleotide sequence ID" value="NZ_FNLL01000003.1"/>
</dbReference>
<evidence type="ECO:0000256" key="2">
    <source>
        <dbReference type="ARBA" id="ARBA00009765"/>
    </source>
</evidence>
<keyword evidence="14" id="KW-1185">Reference proteome</keyword>
<dbReference type="PANTHER" id="PTHR46494:SF1">
    <property type="entry name" value="CORA FAMILY METAL ION TRANSPORTER (EUROFUNG)"/>
    <property type="match status" value="1"/>
</dbReference>
<dbReference type="GO" id="GO:0015087">
    <property type="term" value="F:cobalt ion transmembrane transporter activity"/>
    <property type="evidence" value="ECO:0007669"/>
    <property type="project" value="UniProtKB-UniRule"/>
</dbReference>
<evidence type="ECO:0000256" key="5">
    <source>
        <dbReference type="ARBA" id="ARBA00022692"/>
    </source>
</evidence>
<dbReference type="SUPFAM" id="SSF144083">
    <property type="entry name" value="Magnesium transport protein CorA, transmembrane region"/>
    <property type="match status" value="1"/>
</dbReference>
<evidence type="ECO:0000313" key="14">
    <source>
        <dbReference type="Proteomes" id="UP000199608"/>
    </source>
</evidence>
<comment type="similarity">
    <text evidence="2 12">Belongs to the CorA metal ion transporter (MIT) (TC 1.A.35) family.</text>
</comment>
<gene>
    <name evidence="12" type="primary">corA</name>
    <name evidence="13" type="ORF">SAMN04487931_103103</name>
</gene>
<comment type="function">
    <text evidence="11">Mediates influx of magnesium ions. Alternates between open and closed states. Activated by low cytoplasmic Mg(2+) levels. Inactive when cytoplasmic Mg(2+) levels are high.</text>
</comment>
<dbReference type="InterPro" id="IPR045863">
    <property type="entry name" value="CorA_TM1_TM2"/>
</dbReference>
<protein>
    <recommendedName>
        <fullName evidence="12">Magnesium transport protein CorA</fullName>
    </recommendedName>
</protein>
<evidence type="ECO:0000256" key="4">
    <source>
        <dbReference type="ARBA" id="ARBA00022475"/>
    </source>
</evidence>
<accession>A0A1H2EHR1</accession>
<evidence type="ECO:0000256" key="8">
    <source>
        <dbReference type="ARBA" id="ARBA00023065"/>
    </source>
</evidence>
<keyword evidence="6 12" id="KW-0460">Magnesium</keyword>
<dbReference type="GO" id="GO:0005886">
    <property type="term" value="C:plasma membrane"/>
    <property type="evidence" value="ECO:0007669"/>
    <property type="project" value="UniProtKB-SubCell"/>
</dbReference>
<dbReference type="Pfam" id="PF01544">
    <property type="entry name" value="CorA"/>
    <property type="match status" value="1"/>
</dbReference>
<dbReference type="InterPro" id="IPR002523">
    <property type="entry name" value="MgTranspt_CorA/ZnTranspt_ZntB"/>
</dbReference>
<dbReference type="GO" id="GO:0015095">
    <property type="term" value="F:magnesium ion transmembrane transporter activity"/>
    <property type="evidence" value="ECO:0007669"/>
    <property type="project" value="UniProtKB-UniRule"/>
</dbReference>
<evidence type="ECO:0000256" key="12">
    <source>
        <dbReference type="RuleBase" id="RU362010"/>
    </source>
</evidence>
<evidence type="ECO:0000256" key="6">
    <source>
        <dbReference type="ARBA" id="ARBA00022842"/>
    </source>
</evidence>
<dbReference type="GO" id="GO:0000287">
    <property type="term" value="F:magnesium ion binding"/>
    <property type="evidence" value="ECO:0007669"/>
    <property type="project" value="TreeGrafter"/>
</dbReference>
<dbReference type="SUPFAM" id="SSF143865">
    <property type="entry name" value="CorA soluble domain-like"/>
    <property type="match status" value="1"/>
</dbReference>
<dbReference type="InterPro" id="IPR004488">
    <property type="entry name" value="Mg/Co-transport_prot_CorA"/>
</dbReference>
<keyword evidence="9 12" id="KW-0472">Membrane</keyword>
<keyword evidence="5 12" id="KW-0812">Transmembrane</keyword>
<dbReference type="EMBL" id="FNLL01000003">
    <property type="protein sequence ID" value="SDT94278.1"/>
    <property type="molecule type" value="Genomic_DNA"/>
</dbReference>
<dbReference type="CDD" id="cd12828">
    <property type="entry name" value="TmCorA-like_1"/>
    <property type="match status" value="1"/>
</dbReference>
<evidence type="ECO:0000256" key="11">
    <source>
        <dbReference type="ARBA" id="ARBA00045497"/>
    </source>
</evidence>
<keyword evidence="3 12" id="KW-0813">Transport</keyword>
<keyword evidence="4 12" id="KW-1003">Cell membrane</keyword>
<proteinExistence type="inferred from homology"/>
<comment type="catalytic activity">
    <reaction evidence="10">
        <text>Mg(2+)(in) = Mg(2+)(out)</text>
        <dbReference type="Rhea" id="RHEA:29827"/>
        <dbReference type="ChEBI" id="CHEBI:18420"/>
    </reaction>
</comment>
<dbReference type="FunFam" id="1.20.58.340:FF:000004">
    <property type="entry name" value="Magnesium transport protein CorA"/>
    <property type="match status" value="1"/>
</dbReference>
<reference evidence="14" key="1">
    <citation type="submission" date="2016-10" db="EMBL/GenBank/DDBJ databases">
        <authorList>
            <person name="Varghese N."/>
            <person name="Submissions S."/>
        </authorList>
    </citation>
    <scope>NUCLEOTIDE SEQUENCE [LARGE SCALE GENOMIC DNA]</scope>
    <source>
        <strain evidence="14">DSM 3384</strain>
    </source>
</reference>
<dbReference type="NCBIfam" id="TIGR00383">
    <property type="entry name" value="corA"/>
    <property type="match status" value="1"/>
</dbReference>
<dbReference type="Gene3D" id="3.30.460.20">
    <property type="entry name" value="CorA soluble domain-like"/>
    <property type="match status" value="1"/>
</dbReference>
<keyword evidence="8 12" id="KW-0406">Ion transport</keyword>
<evidence type="ECO:0000256" key="1">
    <source>
        <dbReference type="ARBA" id="ARBA00004651"/>
    </source>
</evidence>
<dbReference type="Gene3D" id="1.20.58.340">
    <property type="entry name" value="Magnesium transport protein CorA, transmembrane region"/>
    <property type="match status" value="2"/>
</dbReference>
<evidence type="ECO:0000256" key="3">
    <source>
        <dbReference type="ARBA" id="ARBA00022448"/>
    </source>
</evidence>
<evidence type="ECO:0000256" key="10">
    <source>
        <dbReference type="ARBA" id="ARBA00034269"/>
    </source>
</evidence>
<dbReference type="GO" id="GO:0050897">
    <property type="term" value="F:cobalt ion binding"/>
    <property type="evidence" value="ECO:0007669"/>
    <property type="project" value="TreeGrafter"/>
</dbReference>
<dbReference type="InterPro" id="IPR045861">
    <property type="entry name" value="CorA_cytoplasmic_dom"/>
</dbReference>
<comment type="subcellular location">
    <subcellularLocation>
        <location evidence="1">Cell membrane</location>
        <topology evidence="1">Multi-pass membrane protein</topology>
    </subcellularLocation>
    <subcellularLocation>
        <location evidence="12">Membrane</location>
        <topology evidence="12">Multi-pass membrane protein</topology>
    </subcellularLocation>
</comment>
<evidence type="ECO:0000256" key="9">
    <source>
        <dbReference type="ARBA" id="ARBA00023136"/>
    </source>
</evidence>
<name>A0A1H2EHR1_9BACT</name>